<dbReference type="Proteomes" id="UP000199017">
    <property type="component" value="Unassembled WGS sequence"/>
</dbReference>
<protein>
    <submittedName>
        <fullName evidence="1">Uncharacterized protein</fullName>
    </submittedName>
</protein>
<organism evidence="1 2">
    <name type="scientific">Alteribacillus bidgolensis</name>
    <dbReference type="NCBI Taxonomy" id="930129"/>
    <lineage>
        <taxon>Bacteria</taxon>
        <taxon>Bacillati</taxon>
        <taxon>Bacillota</taxon>
        <taxon>Bacilli</taxon>
        <taxon>Bacillales</taxon>
        <taxon>Bacillaceae</taxon>
        <taxon>Alteribacillus</taxon>
    </lineage>
</organism>
<dbReference type="STRING" id="930129.SAMN05216352_12418"/>
<dbReference type="AlphaFoldDB" id="A0A1G8R4G9"/>
<dbReference type="EMBL" id="FNDU01000024">
    <property type="protein sequence ID" value="SDJ11310.1"/>
    <property type="molecule type" value="Genomic_DNA"/>
</dbReference>
<proteinExistence type="predicted"/>
<evidence type="ECO:0000313" key="2">
    <source>
        <dbReference type="Proteomes" id="UP000199017"/>
    </source>
</evidence>
<evidence type="ECO:0000313" key="1">
    <source>
        <dbReference type="EMBL" id="SDJ11310.1"/>
    </source>
</evidence>
<keyword evidence="2" id="KW-1185">Reference proteome</keyword>
<name>A0A1G8R4G9_9BACI</name>
<sequence>MRKAKQAVLASALGLAVLATPLALPTLERQ</sequence>
<accession>A0A1G8R4G9</accession>
<reference evidence="1 2" key="1">
    <citation type="submission" date="2016-10" db="EMBL/GenBank/DDBJ databases">
        <authorList>
            <person name="de Groot N.N."/>
        </authorList>
    </citation>
    <scope>NUCLEOTIDE SEQUENCE [LARGE SCALE GENOMIC DNA]</scope>
    <source>
        <strain evidence="2">P4B,CCM 7963,CECT 7998,DSM 25260,IBRC-M 10614,KCTC 13821</strain>
    </source>
</reference>
<gene>
    <name evidence="1" type="ORF">SAMN05216352_12418</name>
</gene>